<comment type="caution">
    <text evidence="2">The sequence shown here is derived from an EMBL/GenBank/DDBJ whole genome shotgun (WGS) entry which is preliminary data.</text>
</comment>
<feature type="non-terminal residue" evidence="2">
    <location>
        <position position="270"/>
    </location>
</feature>
<reference evidence="2" key="1">
    <citation type="journal article" date="2020" name="mSystems">
        <title>Genome- and Community-Level Interaction Insights into Carbon Utilization and Element Cycling Functions of Hydrothermarchaeota in Hydrothermal Sediment.</title>
        <authorList>
            <person name="Zhou Z."/>
            <person name="Liu Y."/>
            <person name="Xu W."/>
            <person name="Pan J."/>
            <person name="Luo Z.H."/>
            <person name="Li M."/>
        </authorList>
    </citation>
    <scope>NUCLEOTIDE SEQUENCE [LARGE SCALE GENOMIC DNA]</scope>
    <source>
        <strain evidence="2">HyVt-94</strain>
    </source>
</reference>
<evidence type="ECO:0000256" key="1">
    <source>
        <dbReference type="SAM" id="Phobius"/>
    </source>
</evidence>
<sequence length="270" mass="29375">MNNNRTIIITTLLSLIFHGFFISYYSKVQEQKRKALEELREVELIEEQLPRNINPKVIKFLAKEKAKENKGEKAEQVVVKKKINLEVPGVERIDIEKSSIEKTTSNAPIIDLSVSGGIEEPQGIEAKINLTSFEAGNGLEGVDEVISITGKGKSIKEILEEPPAKISLTSSETGTALGEEGAIIAGGGTSIPAGKIKLVETSEPEVEEEVASIREVTVPKRKISLSTSGSKKTESKPLISLSGPLAKRKIVKKYSPRYPAWALREGAEGT</sequence>
<dbReference type="AlphaFoldDB" id="A0A7C5M9S4"/>
<organism evidence="2">
    <name type="scientific">candidate division WOR-3 bacterium</name>
    <dbReference type="NCBI Taxonomy" id="2052148"/>
    <lineage>
        <taxon>Bacteria</taxon>
        <taxon>Bacteria division WOR-3</taxon>
    </lineage>
</organism>
<evidence type="ECO:0000313" key="2">
    <source>
        <dbReference type="EMBL" id="HHF57958.1"/>
    </source>
</evidence>
<dbReference type="Proteomes" id="UP000886014">
    <property type="component" value="Unassembled WGS sequence"/>
</dbReference>
<proteinExistence type="predicted"/>
<dbReference type="EMBL" id="DRTV01000070">
    <property type="protein sequence ID" value="HHF57958.1"/>
    <property type="molecule type" value="Genomic_DNA"/>
</dbReference>
<keyword evidence="1" id="KW-0472">Membrane</keyword>
<accession>A0A7C5M9S4</accession>
<gene>
    <name evidence="2" type="ORF">ENL41_00865</name>
</gene>
<protein>
    <submittedName>
        <fullName evidence="2">Uncharacterized protein</fullName>
    </submittedName>
</protein>
<keyword evidence="1" id="KW-0812">Transmembrane</keyword>
<name>A0A7C5M9S4_UNCW3</name>
<keyword evidence="1" id="KW-1133">Transmembrane helix</keyword>
<feature type="transmembrane region" description="Helical" evidence="1">
    <location>
        <begin position="6"/>
        <end position="25"/>
    </location>
</feature>